<dbReference type="OrthoDB" id="428577at2"/>
<proteinExistence type="predicted"/>
<gene>
    <name evidence="5" type="ORF">CKA38_06780</name>
</gene>
<keyword evidence="6" id="KW-1185">Reference proteome</keyword>
<dbReference type="AlphaFoldDB" id="A0A2U8E2F8"/>
<evidence type="ECO:0000313" key="5">
    <source>
        <dbReference type="EMBL" id="AWI08990.1"/>
    </source>
</evidence>
<evidence type="ECO:0000256" key="3">
    <source>
        <dbReference type="SAM" id="SignalP"/>
    </source>
</evidence>
<name>A0A2U8E2F8_9BACT</name>
<evidence type="ECO:0000313" key="6">
    <source>
        <dbReference type="Proteomes" id="UP000244896"/>
    </source>
</evidence>
<dbReference type="EMBL" id="CP023004">
    <property type="protein sequence ID" value="AWI08990.1"/>
    <property type="molecule type" value="Genomic_DNA"/>
</dbReference>
<dbReference type="Proteomes" id="UP000244896">
    <property type="component" value="Chromosome"/>
</dbReference>
<dbReference type="InterPro" id="IPR008929">
    <property type="entry name" value="Chondroitin_lyas"/>
</dbReference>
<protein>
    <recommendedName>
        <fullName evidence="4">Alginate lyase domain-containing protein</fullName>
    </recommendedName>
</protein>
<sequence>MSQKPAAPHPASISLLSLLACLLICAGCDDGARNHPVETARAAGSEPVVSITTPALPGFDLARHEYARTLRLADAALAAEPATIVAARNPRSAGGAHDFSSEGDYWWPDPKNPDAPYVQRDGMTNPDNFVAHRRLMMEFSRNVSALAAAYKLTREERYGAAAVEHLRAWFVTPETRMNPSLEYAQSIKGRHTGRGIGVIDTLHLAEVAMAVVALRGAGAEQLDNAVAFTPETDAAVTAWFRDYLRWMRTHKYGIDESNAKNNHGTCWTLQAACFARVTGDTAVLDECRARLVTLHIPNQMADDGSFPRELARTKPYGYSIFNLDVMCALARVLSTPTIITDIEKRSDRSSTSSVTIGNNYMAWRVSATDDRGMIKAVAYLAPHLADKSKWPLKPDVMYWNDWPVRQPALLFGAMSAGNETWLATWKQLDPDCMVEEVQRNFPIRHPVLWY</sequence>
<evidence type="ECO:0000259" key="4">
    <source>
        <dbReference type="Pfam" id="PF05426"/>
    </source>
</evidence>
<feature type="signal peptide" evidence="3">
    <location>
        <begin position="1"/>
        <end position="26"/>
    </location>
</feature>
<accession>A0A2U8E2F8</accession>
<dbReference type="Pfam" id="PF05426">
    <property type="entry name" value="Alginate_lyase"/>
    <property type="match status" value="1"/>
</dbReference>
<evidence type="ECO:0000256" key="1">
    <source>
        <dbReference type="ARBA" id="ARBA00022729"/>
    </source>
</evidence>
<organism evidence="5 6">
    <name type="scientific">Ereboglobus luteus</name>
    <dbReference type="NCBI Taxonomy" id="1796921"/>
    <lineage>
        <taxon>Bacteria</taxon>
        <taxon>Pseudomonadati</taxon>
        <taxon>Verrucomicrobiota</taxon>
        <taxon>Opitutia</taxon>
        <taxon>Opitutales</taxon>
        <taxon>Opitutaceae</taxon>
        <taxon>Ereboglobus</taxon>
    </lineage>
</organism>
<dbReference type="InterPro" id="IPR008397">
    <property type="entry name" value="Alginate_lyase_dom"/>
</dbReference>
<dbReference type="SUPFAM" id="SSF48230">
    <property type="entry name" value="Chondroitin AC/alginate lyase"/>
    <property type="match status" value="1"/>
</dbReference>
<dbReference type="RefSeq" id="WP_108824803.1">
    <property type="nucleotide sequence ID" value="NZ_CP023004.1"/>
</dbReference>
<dbReference type="PROSITE" id="PS51257">
    <property type="entry name" value="PROKAR_LIPOPROTEIN"/>
    <property type="match status" value="1"/>
</dbReference>
<feature type="domain" description="Alginate lyase" evidence="4">
    <location>
        <begin position="86"/>
        <end position="390"/>
    </location>
</feature>
<evidence type="ECO:0000256" key="2">
    <source>
        <dbReference type="ARBA" id="ARBA00023239"/>
    </source>
</evidence>
<dbReference type="GO" id="GO:0042597">
    <property type="term" value="C:periplasmic space"/>
    <property type="evidence" value="ECO:0007669"/>
    <property type="project" value="InterPro"/>
</dbReference>
<reference evidence="5 6" key="1">
    <citation type="journal article" date="2018" name="Syst. Appl. Microbiol.">
        <title>Ereboglobus luteus gen. nov. sp. nov. from cockroach guts, and new insights into the oxygen relationship of the genera Opitutus and Didymococcus (Verrucomicrobia: Opitutaceae).</title>
        <authorList>
            <person name="Tegtmeier D."/>
            <person name="Belitz A."/>
            <person name="Radek R."/>
            <person name="Heimerl T."/>
            <person name="Brune A."/>
        </authorList>
    </citation>
    <scope>NUCLEOTIDE SEQUENCE [LARGE SCALE GENOMIC DNA]</scope>
    <source>
        <strain evidence="5 6">Ho45</strain>
    </source>
</reference>
<keyword evidence="2" id="KW-0456">Lyase</keyword>
<dbReference type="Gene3D" id="1.50.10.100">
    <property type="entry name" value="Chondroitin AC/alginate lyase"/>
    <property type="match status" value="1"/>
</dbReference>
<keyword evidence="1 3" id="KW-0732">Signal</keyword>
<dbReference type="KEGG" id="elut:CKA38_06780"/>
<dbReference type="GO" id="GO:0016829">
    <property type="term" value="F:lyase activity"/>
    <property type="evidence" value="ECO:0007669"/>
    <property type="project" value="UniProtKB-KW"/>
</dbReference>
<feature type="chain" id="PRO_5015933952" description="Alginate lyase domain-containing protein" evidence="3">
    <location>
        <begin position="27"/>
        <end position="450"/>
    </location>
</feature>